<comment type="caution">
    <text evidence="2">The sequence shown here is derived from an EMBL/GenBank/DDBJ whole genome shotgun (WGS) entry which is preliminary data.</text>
</comment>
<dbReference type="GO" id="GO:0006952">
    <property type="term" value="P:defense response"/>
    <property type="evidence" value="ECO:0007669"/>
    <property type="project" value="InterPro"/>
</dbReference>
<dbReference type="InterPro" id="IPR035897">
    <property type="entry name" value="Toll_tir_struct_dom_sf"/>
</dbReference>
<dbReference type="PROSITE" id="PS50104">
    <property type="entry name" value="TIR"/>
    <property type="match status" value="1"/>
</dbReference>
<dbReference type="GO" id="GO:0007165">
    <property type="term" value="P:signal transduction"/>
    <property type="evidence" value="ECO:0007669"/>
    <property type="project" value="InterPro"/>
</dbReference>
<evidence type="ECO:0000313" key="2">
    <source>
        <dbReference type="EMBL" id="KAG0556323.1"/>
    </source>
</evidence>
<feature type="domain" description="TIR" evidence="1">
    <location>
        <begin position="42"/>
        <end position="178"/>
    </location>
</feature>
<dbReference type="SUPFAM" id="SSF52058">
    <property type="entry name" value="L domain-like"/>
    <property type="match status" value="1"/>
</dbReference>
<dbReference type="PANTHER" id="PTHR11017:SF579">
    <property type="entry name" value="TIR DOMAIN-CONTAINING PROTEIN"/>
    <property type="match status" value="1"/>
</dbReference>
<name>A0A8T0GAX6_CERPU</name>
<protein>
    <recommendedName>
        <fullName evidence="1">TIR domain-containing protein</fullName>
    </recommendedName>
</protein>
<dbReference type="EMBL" id="CM026432">
    <property type="protein sequence ID" value="KAG0556323.1"/>
    <property type="molecule type" value="Genomic_DNA"/>
</dbReference>
<dbReference type="InterPro" id="IPR032675">
    <property type="entry name" value="LRR_dom_sf"/>
</dbReference>
<dbReference type="AlphaFoldDB" id="A0A8T0GAX6"/>
<dbReference type="Proteomes" id="UP000822688">
    <property type="component" value="Chromosome 11"/>
</dbReference>
<dbReference type="PANTHER" id="PTHR11017">
    <property type="entry name" value="LEUCINE-RICH REPEAT-CONTAINING PROTEIN"/>
    <property type="match status" value="1"/>
</dbReference>
<dbReference type="InterPro" id="IPR000157">
    <property type="entry name" value="TIR_dom"/>
</dbReference>
<dbReference type="SUPFAM" id="SSF52200">
    <property type="entry name" value="Toll/Interleukin receptor TIR domain"/>
    <property type="match status" value="1"/>
</dbReference>
<evidence type="ECO:0000259" key="1">
    <source>
        <dbReference type="PROSITE" id="PS50104"/>
    </source>
</evidence>
<gene>
    <name evidence="2" type="ORF">KC19_11G044200</name>
</gene>
<accession>A0A8T0GAX6</accession>
<dbReference type="InterPro" id="IPR044974">
    <property type="entry name" value="Disease_R_plants"/>
</dbReference>
<dbReference type="SUPFAM" id="SSF52540">
    <property type="entry name" value="P-loop containing nucleoside triphosphate hydrolases"/>
    <property type="match status" value="1"/>
</dbReference>
<dbReference type="Gene3D" id="3.40.50.10140">
    <property type="entry name" value="Toll/interleukin-1 receptor homology (TIR) domain"/>
    <property type="match status" value="1"/>
</dbReference>
<proteinExistence type="predicted"/>
<dbReference type="Gene3D" id="3.80.10.10">
    <property type="entry name" value="Ribonuclease Inhibitor"/>
    <property type="match status" value="2"/>
</dbReference>
<keyword evidence="3" id="KW-1185">Reference proteome</keyword>
<dbReference type="Gene3D" id="3.40.50.300">
    <property type="entry name" value="P-loop containing nucleotide triphosphate hydrolases"/>
    <property type="match status" value="1"/>
</dbReference>
<dbReference type="InterPro" id="IPR002182">
    <property type="entry name" value="NB-ARC"/>
</dbReference>
<dbReference type="Pfam" id="PF13676">
    <property type="entry name" value="TIR_2"/>
    <property type="match status" value="1"/>
</dbReference>
<organism evidence="2 3">
    <name type="scientific">Ceratodon purpureus</name>
    <name type="common">Fire moss</name>
    <name type="synonym">Dicranum purpureum</name>
    <dbReference type="NCBI Taxonomy" id="3225"/>
    <lineage>
        <taxon>Eukaryota</taxon>
        <taxon>Viridiplantae</taxon>
        <taxon>Streptophyta</taxon>
        <taxon>Embryophyta</taxon>
        <taxon>Bryophyta</taxon>
        <taxon>Bryophytina</taxon>
        <taxon>Bryopsida</taxon>
        <taxon>Dicranidae</taxon>
        <taxon>Pseudoditrichales</taxon>
        <taxon>Ditrichaceae</taxon>
        <taxon>Ceratodon</taxon>
    </lineage>
</organism>
<dbReference type="Pfam" id="PF00931">
    <property type="entry name" value="NB-ARC"/>
    <property type="match status" value="1"/>
</dbReference>
<evidence type="ECO:0000313" key="3">
    <source>
        <dbReference type="Proteomes" id="UP000822688"/>
    </source>
</evidence>
<dbReference type="InterPro" id="IPR027417">
    <property type="entry name" value="P-loop_NTPase"/>
</dbReference>
<sequence>MTKRPIEYSEADVHMRDVEMRSRELENIRPLGMRADESLLLQTQRIFLSHSGSQKDFVEQLHRDLKNCGHTLFFDKSTESLPKGRAFPQLILQAARQCLVAVVVLSDQYFMSKWPMLELIAFVEARRTCNSELHILPLFYKLDVCDLKDIIAIRRWKAEWENFAAMDDRFDPNKCEDALRALIANNGERFCEYGGSKVRYREAIVAIVYQLSRPYLKYDTPPMVAGARLCQIVIGELERQNQVNGGRPAVVGLSGIGGMGKTLLCKALCNRFREEFAGRVCHVECSKSSSSLELQKLILDELTDANKSYLHSFKTSEEVLDRICDLLPQKAVFLAVDNVQEGDLQWLQRIFNRQHKPKSKFVVTARCLSNVQAIVKENALCQAMPSLTEEEALELFIRSAVPTPRLRIPPSYFTDKILKDCIEECFFYNDMQDCRGSRENSGGHYNPMLLQILGFAIKDSNPSQPQHLIEKCRMWGKLQHFHKHPLFEILRTEYDALHPPRCKQLFFDIALFAPREKLRKLDDLCTWLEGMYDTSREEILHMLRKLRKSSLIEDWETNAKSQITLHELYKDFAAYELREVEADKRSAVYHKGGLSDLPQNLESSPPGRNWPDLGRVSLRIENKLPGDDSPQPDLYVLQSIVLTSPPVMFPDHWKIQEWENLQLLCLEGFESKELDISPLKRLRHLKLVSYELRTLRGCDQLKQLRFVELNCSGLREGLNFSRCSKLQELVTGEIYSLQELCLPRSPSDLKILKLRGWNKRLPVELDLGRHRQLRKVAIYHTIWDTGRSSLWGNWSLTLTGLQFLTSLVGLKLIGLPITSLPGLQNLVGLEFLNLRGCAKLEVLPDLSGFSRLARIDRNGCKRLPLEQPLVASSGCTRIIN</sequence>
<dbReference type="GO" id="GO:0043531">
    <property type="term" value="F:ADP binding"/>
    <property type="evidence" value="ECO:0007669"/>
    <property type="project" value="InterPro"/>
</dbReference>
<dbReference type="SMART" id="SM00255">
    <property type="entry name" value="TIR"/>
    <property type="match status" value="1"/>
</dbReference>
<dbReference type="PRINTS" id="PR00364">
    <property type="entry name" value="DISEASERSIST"/>
</dbReference>
<reference evidence="2 3" key="1">
    <citation type="submission" date="2020-06" db="EMBL/GenBank/DDBJ databases">
        <title>WGS assembly of Ceratodon purpureus strain R40.</title>
        <authorList>
            <person name="Carey S.B."/>
            <person name="Jenkins J."/>
            <person name="Shu S."/>
            <person name="Lovell J.T."/>
            <person name="Sreedasyam A."/>
            <person name="Maumus F."/>
            <person name="Tiley G.P."/>
            <person name="Fernandez-Pozo N."/>
            <person name="Barry K."/>
            <person name="Chen C."/>
            <person name="Wang M."/>
            <person name="Lipzen A."/>
            <person name="Daum C."/>
            <person name="Saski C.A."/>
            <person name="Payton A.C."/>
            <person name="Mcbreen J.C."/>
            <person name="Conrad R.E."/>
            <person name="Kollar L.M."/>
            <person name="Olsson S."/>
            <person name="Huttunen S."/>
            <person name="Landis J.B."/>
            <person name="Wickett N.J."/>
            <person name="Johnson M.G."/>
            <person name="Rensing S.A."/>
            <person name="Grimwood J."/>
            <person name="Schmutz J."/>
            <person name="Mcdaniel S.F."/>
        </authorList>
    </citation>
    <scope>NUCLEOTIDE SEQUENCE [LARGE SCALE GENOMIC DNA]</scope>
    <source>
        <strain evidence="2 3">R40</strain>
    </source>
</reference>